<proteinExistence type="predicted"/>
<dbReference type="EMBL" id="LAZR01066312">
    <property type="protein sequence ID" value="KKK53827.1"/>
    <property type="molecule type" value="Genomic_DNA"/>
</dbReference>
<organism evidence="1">
    <name type="scientific">marine sediment metagenome</name>
    <dbReference type="NCBI Taxonomy" id="412755"/>
    <lineage>
        <taxon>unclassified sequences</taxon>
        <taxon>metagenomes</taxon>
        <taxon>ecological metagenomes</taxon>
    </lineage>
</organism>
<gene>
    <name evidence="1" type="ORF">LCGC14_3090860</name>
</gene>
<reference evidence="1" key="1">
    <citation type="journal article" date="2015" name="Nature">
        <title>Complex archaea that bridge the gap between prokaryotes and eukaryotes.</title>
        <authorList>
            <person name="Spang A."/>
            <person name="Saw J.H."/>
            <person name="Jorgensen S.L."/>
            <person name="Zaremba-Niedzwiedzka K."/>
            <person name="Martijn J."/>
            <person name="Lind A.E."/>
            <person name="van Eijk R."/>
            <person name="Schleper C."/>
            <person name="Guy L."/>
            <person name="Ettema T.J."/>
        </authorList>
    </citation>
    <scope>NUCLEOTIDE SEQUENCE</scope>
</reference>
<comment type="caution">
    <text evidence="1">The sequence shown here is derived from an EMBL/GenBank/DDBJ whole genome shotgun (WGS) entry which is preliminary data.</text>
</comment>
<accession>A0A0F8WAJ4</accession>
<sequence length="56" mass="6569">MRIIQSTKHKQLEADLVEHPPVNEEEGNNLIKDKKKKKIYQLGLWLDDIDVNDVVE</sequence>
<protein>
    <submittedName>
        <fullName evidence="1">Uncharacterized protein</fullName>
    </submittedName>
</protein>
<dbReference type="AlphaFoldDB" id="A0A0F8WAJ4"/>
<name>A0A0F8WAJ4_9ZZZZ</name>
<evidence type="ECO:0000313" key="1">
    <source>
        <dbReference type="EMBL" id="KKK53827.1"/>
    </source>
</evidence>